<name>X0XXJ7_9ZZZZ</name>
<organism evidence="1">
    <name type="scientific">marine sediment metagenome</name>
    <dbReference type="NCBI Taxonomy" id="412755"/>
    <lineage>
        <taxon>unclassified sequences</taxon>
        <taxon>metagenomes</taxon>
        <taxon>ecological metagenomes</taxon>
    </lineage>
</organism>
<feature type="non-terminal residue" evidence="1">
    <location>
        <position position="1"/>
    </location>
</feature>
<dbReference type="AlphaFoldDB" id="X0XXJ7"/>
<proteinExistence type="predicted"/>
<protein>
    <submittedName>
        <fullName evidence="1">Uncharacterized protein</fullName>
    </submittedName>
</protein>
<feature type="non-terminal residue" evidence="1">
    <location>
        <position position="155"/>
    </location>
</feature>
<comment type="caution">
    <text evidence="1">The sequence shown here is derived from an EMBL/GenBank/DDBJ whole genome shotgun (WGS) entry which is preliminary data.</text>
</comment>
<reference evidence="1" key="1">
    <citation type="journal article" date="2014" name="Front. Microbiol.">
        <title>High frequency of phylogenetically diverse reductive dehalogenase-homologous genes in deep subseafloor sedimentary metagenomes.</title>
        <authorList>
            <person name="Kawai M."/>
            <person name="Futagami T."/>
            <person name="Toyoda A."/>
            <person name="Takaki Y."/>
            <person name="Nishi S."/>
            <person name="Hori S."/>
            <person name="Arai W."/>
            <person name="Tsubouchi T."/>
            <person name="Morono Y."/>
            <person name="Uchiyama I."/>
            <person name="Ito T."/>
            <person name="Fujiyama A."/>
            <person name="Inagaki F."/>
            <person name="Takami H."/>
        </authorList>
    </citation>
    <scope>NUCLEOTIDE SEQUENCE</scope>
    <source>
        <strain evidence="1">Expedition CK06-06</strain>
    </source>
</reference>
<evidence type="ECO:0000313" key="1">
    <source>
        <dbReference type="EMBL" id="GAG48055.1"/>
    </source>
</evidence>
<accession>X0XXJ7</accession>
<sequence length="155" mass="16066">AELQLAVVGKANNIDSLKSEAFLSTNVDGNVAGMKASSTSSETKLSFIGANVEFLRQDASKAIFWDINLGEYTFDGKVVARSGAIGGWTITSTLIHSGVSTALDADGYKATTGLILNSDGSLQTPSLQLNSDGSAKFKGTFYAENMVGEQASGSA</sequence>
<dbReference type="EMBL" id="BARS01057035">
    <property type="protein sequence ID" value="GAG48055.1"/>
    <property type="molecule type" value="Genomic_DNA"/>
</dbReference>
<gene>
    <name evidence="1" type="ORF">S01H1_83788</name>
</gene>